<feature type="region of interest" description="Disordered" evidence="1">
    <location>
        <begin position="135"/>
        <end position="161"/>
    </location>
</feature>
<proteinExistence type="predicted"/>
<dbReference type="AlphaFoldDB" id="A0A443HRQ5"/>
<reference evidence="2 3" key="1">
    <citation type="journal article" date="2018" name="Front. Microbiol.">
        <title>Genomic and genetic insights into a cosmopolitan fungus, Paecilomyces variotii (Eurotiales).</title>
        <authorList>
            <person name="Urquhart A.S."/>
            <person name="Mondo S.J."/>
            <person name="Makela M.R."/>
            <person name="Hane J.K."/>
            <person name="Wiebenga A."/>
            <person name="He G."/>
            <person name="Mihaltcheva S."/>
            <person name="Pangilinan J."/>
            <person name="Lipzen A."/>
            <person name="Barry K."/>
            <person name="de Vries R.P."/>
            <person name="Grigoriev I.V."/>
            <person name="Idnurm A."/>
        </authorList>
    </citation>
    <scope>NUCLEOTIDE SEQUENCE [LARGE SCALE GENOMIC DNA]</scope>
    <source>
        <strain evidence="2 3">CBS 101075</strain>
    </source>
</reference>
<evidence type="ECO:0000313" key="2">
    <source>
        <dbReference type="EMBL" id="RWQ94522.1"/>
    </source>
</evidence>
<dbReference type="GeneID" id="39596359"/>
<feature type="compositionally biased region" description="Polar residues" evidence="1">
    <location>
        <begin position="136"/>
        <end position="150"/>
    </location>
</feature>
<evidence type="ECO:0000256" key="1">
    <source>
        <dbReference type="SAM" id="MobiDB-lite"/>
    </source>
</evidence>
<evidence type="ECO:0000313" key="3">
    <source>
        <dbReference type="Proteomes" id="UP000283841"/>
    </source>
</evidence>
<accession>A0A443HRQ5</accession>
<protein>
    <submittedName>
        <fullName evidence="2">Uncharacterized protein</fullName>
    </submittedName>
</protein>
<gene>
    <name evidence="2" type="ORF">C8Q69DRAFT_295945</name>
</gene>
<dbReference type="RefSeq" id="XP_028484167.1">
    <property type="nucleotide sequence ID" value="XM_028627082.1"/>
</dbReference>
<keyword evidence="3" id="KW-1185">Reference proteome</keyword>
<dbReference type="EMBL" id="RCNU01000007">
    <property type="protein sequence ID" value="RWQ94522.1"/>
    <property type="molecule type" value="Genomic_DNA"/>
</dbReference>
<sequence length="374" mass="40166">MSMPTKSIFLMGAPLPENLVWDEEGLLNAPIPPFSGENISDGETHAASATHSVRWRVLQGSRRASETAADPLRGSEEALFLTPRDLNVVSVEDPAFGGCGGTSSADDPDVLSKFYNHSFTIYETSAAALPAESTDWESSGDSVQTSSTGITHAGQGGPLVGSFPPIRGTISDLKDIPNAAYLHSIVPQTMTVNLVVGVIAVYPRRRVLTRWQRELDIVELIVGDNTKAGFGVTIWLPPAEQTTKETNSERGAGGGIRADALGQAVAGLRPRDIVLLRTVGLSSFRERVYGQSLRHGLTQIDLLYRQPVDLNDPPGIYTSRAIDAASADDLRTQKVRRVRDWIRNFVGSGPDEAGGDPGMCGASNRRPLLPPDTQ</sequence>
<name>A0A443HRQ5_BYSSP</name>
<dbReference type="VEuPathDB" id="FungiDB:C8Q69DRAFT_295945"/>
<dbReference type="Proteomes" id="UP000283841">
    <property type="component" value="Unassembled WGS sequence"/>
</dbReference>
<comment type="caution">
    <text evidence="2">The sequence shown here is derived from an EMBL/GenBank/DDBJ whole genome shotgun (WGS) entry which is preliminary data.</text>
</comment>
<organism evidence="2 3">
    <name type="scientific">Byssochlamys spectabilis</name>
    <name type="common">Paecilomyces variotii</name>
    <dbReference type="NCBI Taxonomy" id="264951"/>
    <lineage>
        <taxon>Eukaryota</taxon>
        <taxon>Fungi</taxon>
        <taxon>Dikarya</taxon>
        <taxon>Ascomycota</taxon>
        <taxon>Pezizomycotina</taxon>
        <taxon>Eurotiomycetes</taxon>
        <taxon>Eurotiomycetidae</taxon>
        <taxon>Eurotiales</taxon>
        <taxon>Thermoascaceae</taxon>
        <taxon>Paecilomyces</taxon>
    </lineage>
</organism>
<feature type="region of interest" description="Disordered" evidence="1">
    <location>
        <begin position="346"/>
        <end position="374"/>
    </location>
</feature>